<evidence type="ECO:0000313" key="1">
    <source>
        <dbReference type="EMBL" id="MCZ0730094.1"/>
    </source>
</evidence>
<proteinExistence type="predicted"/>
<accession>A0ABT4HJY8</accession>
<protein>
    <submittedName>
        <fullName evidence="1">Uncharacterized protein</fullName>
    </submittedName>
</protein>
<dbReference type="Proteomes" id="UP001084650">
    <property type="component" value="Unassembled WGS sequence"/>
</dbReference>
<name>A0ABT4HJY8_MYCIR</name>
<reference evidence="1" key="1">
    <citation type="submission" date="2022-12" db="EMBL/GenBank/DDBJ databases">
        <title>Whole genome sequence of Mycolicibacterium iranicum strain SBH312.</title>
        <authorList>
            <person name="Jani J."/>
            <person name="Arifin Mustapha Z."/>
            <person name="Ahmed K."/>
            <person name="Kai Ling C."/>
        </authorList>
    </citation>
    <scope>NUCLEOTIDE SEQUENCE</scope>
    <source>
        <strain evidence="1">SBH312</strain>
    </source>
</reference>
<organism evidence="1 2">
    <name type="scientific">Mycolicibacterium iranicum</name>
    <name type="common">Mycobacterium iranicum</name>
    <dbReference type="NCBI Taxonomy" id="912594"/>
    <lineage>
        <taxon>Bacteria</taxon>
        <taxon>Bacillati</taxon>
        <taxon>Actinomycetota</taxon>
        <taxon>Actinomycetes</taxon>
        <taxon>Mycobacteriales</taxon>
        <taxon>Mycobacteriaceae</taxon>
        <taxon>Mycolicibacterium</taxon>
    </lineage>
</organism>
<keyword evidence="2" id="KW-1185">Reference proteome</keyword>
<evidence type="ECO:0000313" key="2">
    <source>
        <dbReference type="Proteomes" id="UP001084650"/>
    </source>
</evidence>
<dbReference type="EMBL" id="JAPQYE010000008">
    <property type="protein sequence ID" value="MCZ0730094.1"/>
    <property type="molecule type" value="Genomic_DNA"/>
</dbReference>
<dbReference type="RefSeq" id="WP_268786838.1">
    <property type="nucleotide sequence ID" value="NZ_JAPQYE010000008.1"/>
</dbReference>
<gene>
    <name evidence="1" type="ORF">OY187_18775</name>
</gene>
<sequence length="120" mass="12490">MGDVRATTNFLAEWYLPDLADAAVDDIMARLRTAATELTSGGARVRLLATLSVPTDEVLYGVFDADSPEAVVAACEHAGLPQQRLSADVVPRVMSETSPTGLLTGAGAPAGEIAQELIAH</sequence>
<comment type="caution">
    <text evidence="1">The sequence shown here is derived from an EMBL/GenBank/DDBJ whole genome shotgun (WGS) entry which is preliminary data.</text>
</comment>